<evidence type="ECO:0000313" key="14">
    <source>
        <dbReference type="EMBL" id="GIP57071.1"/>
    </source>
</evidence>
<keyword evidence="4" id="KW-0808">Transferase</keyword>
<evidence type="ECO:0000256" key="9">
    <source>
        <dbReference type="PROSITE-ProRule" id="PRU00169"/>
    </source>
</evidence>
<dbReference type="Gene3D" id="3.30.450.20">
    <property type="entry name" value="PAS domain"/>
    <property type="match status" value="6"/>
</dbReference>
<feature type="domain" description="PAS" evidence="12">
    <location>
        <begin position="649"/>
        <end position="694"/>
    </location>
</feature>
<evidence type="ECO:0000259" key="11">
    <source>
        <dbReference type="PROSITE" id="PS50110"/>
    </source>
</evidence>
<evidence type="ECO:0000313" key="15">
    <source>
        <dbReference type="Proteomes" id="UP000681290"/>
    </source>
</evidence>
<reference evidence="14 15" key="1">
    <citation type="submission" date="2021-03" db="EMBL/GenBank/DDBJ databases">
        <title>Antimicrobial resistance genes in bacteria isolated from Japanese honey, and their potential for conferring macrolide and lincosamide resistance in the American foulbrood pathogen Paenibacillus larvae.</title>
        <authorList>
            <person name="Okamoto M."/>
            <person name="Kumagai M."/>
            <person name="Kanamori H."/>
            <person name="Takamatsu D."/>
        </authorList>
    </citation>
    <scope>NUCLEOTIDE SEQUENCE [LARGE SCALE GENOMIC DNA]</scope>
    <source>
        <strain evidence="14 15">J15TS10</strain>
    </source>
</reference>
<gene>
    <name evidence="14" type="ORF">J15TS10_08850</name>
</gene>
<dbReference type="NCBIfam" id="TIGR00229">
    <property type="entry name" value="sensory_box"/>
    <property type="match status" value="5"/>
</dbReference>
<comment type="catalytic activity">
    <reaction evidence="1">
        <text>ATP + protein L-histidine = ADP + protein N-phospho-L-histidine.</text>
        <dbReference type="EC" id="2.7.13.3"/>
    </reaction>
</comment>
<proteinExistence type="predicted"/>
<evidence type="ECO:0000259" key="10">
    <source>
        <dbReference type="PROSITE" id="PS50109"/>
    </source>
</evidence>
<dbReference type="SUPFAM" id="SSF47384">
    <property type="entry name" value="Homodimeric domain of signal transducing histidine kinase"/>
    <property type="match status" value="1"/>
</dbReference>
<evidence type="ECO:0000256" key="5">
    <source>
        <dbReference type="ARBA" id="ARBA00022741"/>
    </source>
</evidence>
<dbReference type="Pfam" id="PF00989">
    <property type="entry name" value="PAS"/>
    <property type="match status" value="1"/>
</dbReference>
<feature type="domain" description="PAS" evidence="12">
    <location>
        <begin position="518"/>
        <end position="588"/>
    </location>
</feature>
<dbReference type="InterPro" id="IPR036097">
    <property type="entry name" value="HisK_dim/P_sf"/>
</dbReference>
<dbReference type="InterPro" id="IPR004358">
    <property type="entry name" value="Sig_transdc_His_kin-like_C"/>
</dbReference>
<dbReference type="SMART" id="SM00388">
    <property type="entry name" value="HisKA"/>
    <property type="match status" value="1"/>
</dbReference>
<dbReference type="EC" id="2.7.13.3" evidence="2"/>
<evidence type="ECO:0000259" key="13">
    <source>
        <dbReference type="PROSITE" id="PS50113"/>
    </source>
</evidence>
<keyword evidence="15" id="KW-1185">Reference proteome</keyword>
<feature type="domain" description="PAC" evidence="13">
    <location>
        <begin position="590"/>
        <end position="641"/>
    </location>
</feature>
<keyword evidence="5" id="KW-0547">Nucleotide-binding</keyword>
<dbReference type="CDD" id="cd16922">
    <property type="entry name" value="HATPase_EvgS-ArcB-TorS-like"/>
    <property type="match status" value="1"/>
</dbReference>
<dbReference type="PROSITE" id="PS50110">
    <property type="entry name" value="RESPONSE_REGULATORY"/>
    <property type="match status" value="1"/>
</dbReference>
<feature type="domain" description="Histidine kinase" evidence="10">
    <location>
        <begin position="786"/>
        <end position="1008"/>
    </location>
</feature>
<feature type="domain" description="PAC" evidence="13">
    <location>
        <begin position="208"/>
        <end position="261"/>
    </location>
</feature>
<evidence type="ECO:0000259" key="12">
    <source>
        <dbReference type="PROSITE" id="PS50112"/>
    </source>
</evidence>
<dbReference type="RefSeq" id="WP_213589042.1">
    <property type="nucleotide sequence ID" value="NZ_BOSM01000001.1"/>
</dbReference>
<dbReference type="SUPFAM" id="SSF55874">
    <property type="entry name" value="ATPase domain of HSP90 chaperone/DNA topoisomerase II/histidine kinase"/>
    <property type="match status" value="1"/>
</dbReference>
<name>A0ABQ4MM70_9BACL</name>
<dbReference type="Gene3D" id="1.10.287.130">
    <property type="match status" value="1"/>
</dbReference>
<keyword evidence="6" id="KW-0418">Kinase</keyword>
<dbReference type="PANTHER" id="PTHR45339:SF1">
    <property type="entry name" value="HYBRID SIGNAL TRANSDUCTION HISTIDINE KINASE J"/>
    <property type="match status" value="1"/>
</dbReference>
<dbReference type="InterPro" id="IPR013767">
    <property type="entry name" value="PAS_fold"/>
</dbReference>
<dbReference type="InterPro" id="IPR035965">
    <property type="entry name" value="PAS-like_dom_sf"/>
</dbReference>
<feature type="domain" description="PAC" evidence="13">
    <location>
        <begin position="87"/>
        <end position="138"/>
    </location>
</feature>
<dbReference type="CDD" id="cd17546">
    <property type="entry name" value="REC_hyHK_CKI1_RcsC-like"/>
    <property type="match status" value="1"/>
</dbReference>
<evidence type="ECO:0000256" key="3">
    <source>
        <dbReference type="ARBA" id="ARBA00022553"/>
    </source>
</evidence>
<dbReference type="InterPro" id="IPR013656">
    <property type="entry name" value="PAS_4"/>
</dbReference>
<feature type="domain" description="PAS" evidence="12">
    <location>
        <begin position="139"/>
        <end position="197"/>
    </location>
</feature>
<dbReference type="Pfam" id="PF08448">
    <property type="entry name" value="PAS_4"/>
    <property type="match status" value="1"/>
</dbReference>
<dbReference type="Proteomes" id="UP000681290">
    <property type="component" value="Unassembled WGS sequence"/>
</dbReference>
<feature type="domain" description="PAC" evidence="13">
    <location>
        <begin position="336"/>
        <end position="388"/>
    </location>
</feature>
<evidence type="ECO:0000256" key="6">
    <source>
        <dbReference type="ARBA" id="ARBA00022777"/>
    </source>
</evidence>
<feature type="domain" description="PAC" evidence="13">
    <location>
        <begin position="464"/>
        <end position="517"/>
    </location>
</feature>
<evidence type="ECO:0000256" key="4">
    <source>
        <dbReference type="ARBA" id="ARBA00022679"/>
    </source>
</evidence>
<dbReference type="PROSITE" id="PS50109">
    <property type="entry name" value="HIS_KIN"/>
    <property type="match status" value="1"/>
</dbReference>
<dbReference type="Gene3D" id="3.40.50.2300">
    <property type="match status" value="1"/>
</dbReference>
<dbReference type="PROSITE" id="PS50113">
    <property type="entry name" value="PAC"/>
    <property type="match status" value="5"/>
</dbReference>
<sequence length="1210" mass="136059">MINDKNGLLRQLLSEGGTYKSLYVNHPDAICVIDVEGNYVDANPATERATGYPSGQFLRQPIGWLLCEQGRKQKDEYFRQALKGKSGSFQASFKHRDGHTCDACITYVPIVHEDEVVGVFLISKDITEVKAVQESLEQSRQLYELVSNYAEDVIASTDLEGNCLSISPAIRNLLGYEPHELIGKNLRHLIIQNESKSAEEEGSWDNDRSVLINLVQHKNGGEVWVETRIRIIYDEHGAPSKALAIARDVTARQEAEIKLRKSEETLAQAQRLAVIGSWDLDMLTGRFSTSNEFNRIFRQKFRTMPEMNEALRKRLHPVDVPLYEQAMSDILQGVPYEITYRIMLESDELQVIRSQATIECDSSGAPARIIGVVQDITDRQKIEAALRESERQFRLISEYSMDLISRHTADEEAVYLFASQSSVSLLGYEPEEMTGRSAYEFYHPEDVPMVKEYLETQMKSRKVYTVTYRIRCKDGRYIWFESTGRYRYDQLTGEIDEMIVISRDVTERKESERRLQESQQRYKSLFEYSPASVYSMDLHGRYLTLNFNFELLTGYSREELTTMCFHDLIDPADLVKTVHHFELAKEGKPQTYETAVIHKDGTHIAIAVTNVPIMVDKRVVGVYGLASDITERKRYVEQIEKLSYLHSLILGSVSEGIYGLDESGRTVFINKAAADMLGYEQKDFIGKSNHSLIHHTTSDGSDYPAELCPIFQTMQDGISRAVKEDVFWRRDGSSFLVEYTVNPMIERGQIVGSVVVFQDITGEREILRAKESAERTALAKSEFLATMSHEIRTPMNGVIGMTDLLLETELNEEQRYYADIISSSSHALLAILDDVLDFSKIEAGKMALDYEQFDLNACVLNVVELFLPSADKKGIQLAYHIAPDVPEHIVSDPVRLRQILVNLIGNALKFTEQGEISISIIKKETLTPPAVLLEVSVSDTGIGIPEDQRHKLFQSFSQVHPAINRKYGGTGLGLAICKKMVELMGGSITVESKEGDGSTFRFTLISGEREVEPDCEGLALGQQLELPGCPEKQSSSGPNFCPDGAGQGISATVAVNETAAAREAGLERPAFPLKQEELLSVLVVEDHPVNCQIFVHMLEKLGLAPDVAHNGVEAMEALSSRSYDLIFMDIEMPVMDGIKAARLIRQWLPVDQMPVIVGMSSSEVIEQQRERCLASGMTILLQKPLCDHEVALLLLEWSRRLGKACPELKE</sequence>
<feature type="domain" description="Response regulatory" evidence="11">
    <location>
        <begin position="1080"/>
        <end position="1198"/>
    </location>
</feature>
<dbReference type="Pfam" id="PF00072">
    <property type="entry name" value="Response_reg"/>
    <property type="match status" value="1"/>
</dbReference>
<feature type="domain" description="PAS" evidence="12">
    <location>
        <begin position="410"/>
        <end position="461"/>
    </location>
</feature>
<dbReference type="SMART" id="SM00091">
    <property type="entry name" value="PAS"/>
    <property type="match status" value="5"/>
</dbReference>
<dbReference type="InterPro" id="IPR001610">
    <property type="entry name" value="PAC"/>
</dbReference>
<dbReference type="InterPro" id="IPR036890">
    <property type="entry name" value="HATPase_C_sf"/>
</dbReference>
<dbReference type="SMART" id="SM00448">
    <property type="entry name" value="REC"/>
    <property type="match status" value="1"/>
</dbReference>
<keyword evidence="7" id="KW-0067">ATP-binding</keyword>
<keyword evidence="8" id="KW-0902">Two-component regulatory system</keyword>
<dbReference type="InterPro" id="IPR013655">
    <property type="entry name" value="PAS_fold_3"/>
</dbReference>
<dbReference type="SMART" id="SM00387">
    <property type="entry name" value="HATPase_c"/>
    <property type="match status" value="1"/>
</dbReference>
<evidence type="ECO:0000256" key="8">
    <source>
        <dbReference type="ARBA" id="ARBA00023012"/>
    </source>
</evidence>
<dbReference type="InterPro" id="IPR005467">
    <property type="entry name" value="His_kinase_dom"/>
</dbReference>
<accession>A0ABQ4MM70</accession>
<dbReference type="InterPro" id="IPR011006">
    <property type="entry name" value="CheY-like_superfamily"/>
</dbReference>
<dbReference type="InterPro" id="IPR000014">
    <property type="entry name" value="PAS"/>
</dbReference>
<dbReference type="SUPFAM" id="SSF55785">
    <property type="entry name" value="PYP-like sensor domain (PAS domain)"/>
    <property type="match status" value="6"/>
</dbReference>
<dbReference type="InterPro" id="IPR000700">
    <property type="entry name" value="PAS-assoc_C"/>
</dbReference>
<dbReference type="Pfam" id="PF08447">
    <property type="entry name" value="PAS_3"/>
    <property type="match status" value="2"/>
</dbReference>
<organism evidence="14 15">
    <name type="scientific">Paenibacillus woosongensis</name>
    <dbReference type="NCBI Taxonomy" id="307580"/>
    <lineage>
        <taxon>Bacteria</taxon>
        <taxon>Bacillati</taxon>
        <taxon>Bacillota</taxon>
        <taxon>Bacilli</taxon>
        <taxon>Bacillales</taxon>
        <taxon>Paenibacillaceae</taxon>
        <taxon>Paenibacillus</taxon>
    </lineage>
</organism>
<feature type="modified residue" description="4-aspartylphosphate" evidence="9">
    <location>
        <position position="1129"/>
    </location>
</feature>
<evidence type="ECO:0000256" key="7">
    <source>
        <dbReference type="ARBA" id="ARBA00022840"/>
    </source>
</evidence>
<keyword evidence="3 9" id="KW-0597">Phosphoprotein</keyword>
<dbReference type="EMBL" id="BOSM01000001">
    <property type="protein sequence ID" value="GIP57071.1"/>
    <property type="molecule type" value="Genomic_DNA"/>
</dbReference>
<comment type="caution">
    <text evidence="14">The sequence shown here is derived from an EMBL/GenBank/DDBJ whole genome shotgun (WGS) entry which is preliminary data.</text>
</comment>
<dbReference type="Gene3D" id="3.30.565.10">
    <property type="entry name" value="Histidine kinase-like ATPase, C-terminal domain"/>
    <property type="match status" value="1"/>
</dbReference>
<dbReference type="InterPro" id="IPR001789">
    <property type="entry name" value="Sig_transdc_resp-reg_receiver"/>
</dbReference>
<dbReference type="PANTHER" id="PTHR45339">
    <property type="entry name" value="HYBRID SIGNAL TRANSDUCTION HISTIDINE KINASE J"/>
    <property type="match status" value="1"/>
</dbReference>
<dbReference type="PROSITE" id="PS50112">
    <property type="entry name" value="PAS"/>
    <property type="match status" value="4"/>
</dbReference>
<dbReference type="PRINTS" id="PR00344">
    <property type="entry name" value="BCTRLSENSOR"/>
</dbReference>
<evidence type="ECO:0000256" key="1">
    <source>
        <dbReference type="ARBA" id="ARBA00000085"/>
    </source>
</evidence>
<dbReference type="CDD" id="cd00082">
    <property type="entry name" value="HisKA"/>
    <property type="match status" value="1"/>
</dbReference>
<dbReference type="CDD" id="cd00130">
    <property type="entry name" value="PAS"/>
    <property type="match status" value="5"/>
</dbReference>
<dbReference type="Pfam" id="PF13426">
    <property type="entry name" value="PAS_9"/>
    <property type="match status" value="2"/>
</dbReference>
<dbReference type="InterPro" id="IPR003594">
    <property type="entry name" value="HATPase_dom"/>
</dbReference>
<dbReference type="InterPro" id="IPR003661">
    <property type="entry name" value="HisK_dim/P_dom"/>
</dbReference>
<protein>
    <recommendedName>
        <fullName evidence="2">histidine kinase</fullName>
        <ecNumber evidence="2">2.7.13.3</ecNumber>
    </recommendedName>
</protein>
<dbReference type="Pfam" id="PF00512">
    <property type="entry name" value="HisKA"/>
    <property type="match status" value="1"/>
</dbReference>
<dbReference type="Pfam" id="PF02518">
    <property type="entry name" value="HATPase_c"/>
    <property type="match status" value="1"/>
</dbReference>
<dbReference type="SMART" id="SM00086">
    <property type="entry name" value="PAC"/>
    <property type="match status" value="6"/>
</dbReference>
<dbReference type="Gene3D" id="2.10.70.100">
    <property type="match status" value="1"/>
</dbReference>
<dbReference type="SUPFAM" id="SSF52172">
    <property type="entry name" value="CheY-like"/>
    <property type="match status" value="1"/>
</dbReference>
<evidence type="ECO:0000256" key="2">
    <source>
        <dbReference type="ARBA" id="ARBA00012438"/>
    </source>
</evidence>